<feature type="region of interest" description="Disordered" evidence="1">
    <location>
        <begin position="46"/>
        <end position="82"/>
    </location>
</feature>
<proteinExistence type="predicted"/>
<accession>A0A9N9H896</accession>
<protein>
    <submittedName>
        <fullName evidence="2">27185_t:CDS:1</fullName>
    </submittedName>
</protein>
<dbReference type="AlphaFoldDB" id="A0A9N9H896"/>
<gene>
    <name evidence="2" type="ORF">DERYTH_LOCUS10446</name>
</gene>
<feature type="compositionally biased region" description="Polar residues" evidence="1">
    <location>
        <begin position="61"/>
        <end position="82"/>
    </location>
</feature>
<dbReference type="EMBL" id="CAJVPY010006089">
    <property type="protein sequence ID" value="CAG8656023.1"/>
    <property type="molecule type" value="Genomic_DNA"/>
</dbReference>
<evidence type="ECO:0000256" key="1">
    <source>
        <dbReference type="SAM" id="MobiDB-lite"/>
    </source>
</evidence>
<feature type="compositionally biased region" description="Basic and acidic residues" evidence="1">
    <location>
        <begin position="46"/>
        <end position="55"/>
    </location>
</feature>
<organism evidence="2 3">
    <name type="scientific">Dentiscutata erythropus</name>
    <dbReference type="NCBI Taxonomy" id="1348616"/>
    <lineage>
        <taxon>Eukaryota</taxon>
        <taxon>Fungi</taxon>
        <taxon>Fungi incertae sedis</taxon>
        <taxon>Mucoromycota</taxon>
        <taxon>Glomeromycotina</taxon>
        <taxon>Glomeromycetes</taxon>
        <taxon>Diversisporales</taxon>
        <taxon>Gigasporaceae</taxon>
        <taxon>Dentiscutata</taxon>
    </lineage>
</organism>
<evidence type="ECO:0000313" key="3">
    <source>
        <dbReference type="Proteomes" id="UP000789405"/>
    </source>
</evidence>
<reference evidence="2" key="1">
    <citation type="submission" date="2021-06" db="EMBL/GenBank/DDBJ databases">
        <authorList>
            <person name="Kallberg Y."/>
            <person name="Tangrot J."/>
            <person name="Rosling A."/>
        </authorList>
    </citation>
    <scope>NUCLEOTIDE SEQUENCE</scope>
    <source>
        <strain evidence="2">MA453B</strain>
    </source>
</reference>
<feature type="non-terminal residue" evidence="2">
    <location>
        <position position="82"/>
    </location>
</feature>
<keyword evidence="3" id="KW-1185">Reference proteome</keyword>
<evidence type="ECO:0000313" key="2">
    <source>
        <dbReference type="EMBL" id="CAG8656023.1"/>
    </source>
</evidence>
<sequence>MSFPGRHSFTQFIEQLNEKANKYCICCLEKEATSFEEALVNNKERENKILSREEDPPGPPNNQLNTEANEEPVSSLNETDSE</sequence>
<comment type="caution">
    <text evidence="2">The sequence shown here is derived from an EMBL/GenBank/DDBJ whole genome shotgun (WGS) entry which is preliminary data.</text>
</comment>
<name>A0A9N9H896_9GLOM</name>
<dbReference type="Proteomes" id="UP000789405">
    <property type="component" value="Unassembled WGS sequence"/>
</dbReference>